<keyword evidence="2" id="KW-1185">Reference proteome</keyword>
<dbReference type="RefSeq" id="WP_192818210.1">
    <property type="nucleotide sequence ID" value="NZ_CP062310.1"/>
</dbReference>
<sequence>MDSNNRELPIDGYLRVLPGEITEENMVREGPLNFLVIKTGRILLKSRRLCTVGTVSSVYSGKHFTDIVLSLDNGQITVRLWESSGLLAQLGEPAENTPLLVLGVLKEYRGQAYISATLMRKVTQEYLAAFKRKLKSDRLILEDMINNNR</sequence>
<dbReference type="EMBL" id="CP062310">
    <property type="protein sequence ID" value="QOJ78238.1"/>
    <property type="molecule type" value="Genomic_DNA"/>
</dbReference>
<reference evidence="1 2" key="1">
    <citation type="submission" date="2020-10" db="EMBL/GenBank/DDBJ databases">
        <title>Thermofilum lucidum 3507LT sp. nov. a novel member of Thermofilaceae family isolated from Chile hot spring, and proposal of description order Thermofilales.</title>
        <authorList>
            <person name="Zayulina K.S."/>
            <person name="Elcheninov A.G."/>
            <person name="Toshchakov S.V."/>
            <person name="Kublanov I.V."/>
        </authorList>
    </citation>
    <scope>NUCLEOTIDE SEQUENCE [LARGE SCALE GENOMIC DNA]</scope>
    <source>
        <strain evidence="1 2">3507LT</strain>
    </source>
</reference>
<dbReference type="KEGG" id="thel:IG193_05565"/>
<gene>
    <name evidence="1" type="ORF">IG193_05565</name>
</gene>
<accession>A0A7L9FEK5</accession>
<dbReference type="Gene3D" id="2.40.50.140">
    <property type="entry name" value="Nucleic acid-binding proteins"/>
    <property type="match status" value="1"/>
</dbReference>
<dbReference type="InterPro" id="IPR012340">
    <property type="entry name" value="NA-bd_OB-fold"/>
</dbReference>
<evidence type="ECO:0000313" key="2">
    <source>
        <dbReference type="Proteomes" id="UP000594121"/>
    </source>
</evidence>
<proteinExistence type="predicted"/>
<dbReference type="Proteomes" id="UP000594121">
    <property type="component" value="Chromosome"/>
</dbReference>
<organism evidence="1 2">
    <name type="scientific">Infirmifilum lucidum</name>
    <dbReference type="NCBI Taxonomy" id="2776706"/>
    <lineage>
        <taxon>Archaea</taxon>
        <taxon>Thermoproteota</taxon>
        <taxon>Thermoprotei</taxon>
        <taxon>Thermofilales</taxon>
        <taxon>Thermofilaceae</taxon>
        <taxon>Infirmifilum</taxon>
    </lineage>
</organism>
<dbReference type="AlphaFoldDB" id="A0A7L9FEK5"/>
<dbReference type="GeneID" id="59149343"/>
<protein>
    <recommendedName>
        <fullName evidence="3">OB domain-containing protein</fullName>
    </recommendedName>
</protein>
<evidence type="ECO:0008006" key="3">
    <source>
        <dbReference type="Google" id="ProtNLM"/>
    </source>
</evidence>
<dbReference type="InParanoid" id="A0A7L9FEK5"/>
<name>A0A7L9FEK5_9CREN</name>
<evidence type="ECO:0000313" key="1">
    <source>
        <dbReference type="EMBL" id="QOJ78238.1"/>
    </source>
</evidence>